<dbReference type="AlphaFoldDB" id="A0A9N9KEJ1"/>
<proteinExistence type="predicted"/>
<dbReference type="OrthoDB" id="2436898at2759"/>
<dbReference type="EMBL" id="CAJVPY010062012">
    <property type="protein sequence ID" value="CAG8822363.1"/>
    <property type="molecule type" value="Genomic_DNA"/>
</dbReference>
<evidence type="ECO:0000313" key="2">
    <source>
        <dbReference type="Proteomes" id="UP000789405"/>
    </source>
</evidence>
<protein>
    <submittedName>
        <fullName evidence="1">2124_t:CDS:1</fullName>
    </submittedName>
</protein>
<comment type="caution">
    <text evidence="1">The sequence shown here is derived from an EMBL/GenBank/DDBJ whole genome shotgun (WGS) entry which is preliminary data.</text>
</comment>
<feature type="non-terminal residue" evidence="1">
    <location>
        <position position="1"/>
    </location>
</feature>
<feature type="non-terminal residue" evidence="1">
    <location>
        <position position="108"/>
    </location>
</feature>
<evidence type="ECO:0000313" key="1">
    <source>
        <dbReference type="EMBL" id="CAG8822363.1"/>
    </source>
</evidence>
<name>A0A9N9KEJ1_9GLOM</name>
<gene>
    <name evidence="1" type="ORF">DERYTH_LOCUS27282</name>
</gene>
<organism evidence="1 2">
    <name type="scientific">Dentiscutata erythropus</name>
    <dbReference type="NCBI Taxonomy" id="1348616"/>
    <lineage>
        <taxon>Eukaryota</taxon>
        <taxon>Fungi</taxon>
        <taxon>Fungi incertae sedis</taxon>
        <taxon>Mucoromycota</taxon>
        <taxon>Glomeromycotina</taxon>
        <taxon>Glomeromycetes</taxon>
        <taxon>Diversisporales</taxon>
        <taxon>Gigasporaceae</taxon>
        <taxon>Dentiscutata</taxon>
    </lineage>
</organism>
<dbReference type="Proteomes" id="UP000789405">
    <property type="component" value="Unassembled WGS sequence"/>
</dbReference>
<accession>A0A9N9KEJ1</accession>
<reference evidence="1" key="1">
    <citation type="submission" date="2021-06" db="EMBL/GenBank/DDBJ databases">
        <authorList>
            <person name="Kallberg Y."/>
            <person name="Tangrot J."/>
            <person name="Rosling A."/>
        </authorList>
    </citation>
    <scope>NUCLEOTIDE SEQUENCE</scope>
    <source>
        <strain evidence="1">MA453B</strain>
    </source>
</reference>
<sequence>RHRTTTYPELDLALKEFVLIYQHQTVLSDALLIEKAKALADGEAASADEVAIDEMLLLIKDKCANYPIERIYNMDETGLFYRLEPDRTLATQRLSGRKISKERLSIAL</sequence>
<keyword evidence="2" id="KW-1185">Reference proteome</keyword>